<evidence type="ECO:0000256" key="1">
    <source>
        <dbReference type="ARBA" id="ARBA00004613"/>
    </source>
</evidence>
<protein>
    <recommendedName>
        <fullName evidence="7">CFEM domain-containing protein</fullName>
    </recommendedName>
</protein>
<keyword evidence="2" id="KW-0964">Secreted</keyword>
<evidence type="ECO:0000256" key="5">
    <source>
        <dbReference type="SAM" id="Phobius"/>
    </source>
</evidence>
<evidence type="ECO:0000313" key="9">
    <source>
        <dbReference type="Proteomes" id="UP000015241"/>
    </source>
</evidence>
<accession>S8F1Z2</accession>
<dbReference type="InterPro" id="IPR008427">
    <property type="entry name" value="Extracellular_membr_CFEM_dom"/>
</dbReference>
<feature type="signal peptide" evidence="6">
    <location>
        <begin position="1"/>
        <end position="22"/>
    </location>
</feature>
<dbReference type="STRING" id="743788.S8F1Z2"/>
<reference evidence="8 9" key="1">
    <citation type="journal article" date="2012" name="Science">
        <title>The Paleozoic origin of enzymatic lignin decomposition reconstructed from 31 fungal genomes.</title>
        <authorList>
            <person name="Floudas D."/>
            <person name="Binder M."/>
            <person name="Riley R."/>
            <person name="Barry K."/>
            <person name="Blanchette R.A."/>
            <person name="Henrissat B."/>
            <person name="Martinez A.T."/>
            <person name="Otillar R."/>
            <person name="Spatafora J.W."/>
            <person name="Yadav J.S."/>
            <person name="Aerts A."/>
            <person name="Benoit I."/>
            <person name="Boyd A."/>
            <person name="Carlson A."/>
            <person name="Copeland A."/>
            <person name="Coutinho P.M."/>
            <person name="de Vries R.P."/>
            <person name="Ferreira P."/>
            <person name="Findley K."/>
            <person name="Foster B."/>
            <person name="Gaskell J."/>
            <person name="Glotzer D."/>
            <person name="Gorecki P."/>
            <person name="Heitman J."/>
            <person name="Hesse C."/>
            <person name="Hori C."/>
            <person name="Igarashi K."/>
            <person name="Jurgens J.A."/>
            <person name="Kallen N."/>
            <person name="Kersten P."/>
            <person name="Kohler A."/>
            <person name="Kuees U."/>
            <person name="Kumar T.K.A."/>
            <person name="Kuo A."/>
            <person name="LaButti K."/>
            <person name="Larrondo L.F."/>
            <person name="Lindquist E."/>
            <person name="Ling A."/>
            <person name="Lombard V."/>
            <person name="Lucas S."/>
            <person name="Lundell T."/>
            <person name="Martin R."/>
            <person name="McLaughlin D.J."/>
            <person name="Morgenstern I."/>
            <person name="Morin E."/>
            <person name="Murat C."/>
            <person name="Nagy L.G."/>
            <person name="Nolan M."/>
            <person name="Ohm R.A."/>
            <person name="Patyshakuliyeva A."/>
            <person name="Rokas A."/>
            <person name="Ruiz-Duenas F.J."/>
            <person name="Sabat G."/>
            <person name="Salamov A."/>
            <person name="Samejima M."/>
            <person name="Schmutz J."/>
            <person name="Slot J.C."/>
            <person name="St John F."/>
            <person name="Stenlid J."/>
            <person name="Sun H."/>
            <person name="Sun S."/>
            <person name="Syed K."/>
            <person name="Tsang A."/>
            <person name="Wiebenga A."/>
            <person name="Young D."/>
            <person name="Pisabarro A."/>
            <person name="Eastwood D.C."/>
            <person name="Martin F."/>
            <person name="Cullen D."/>
            <person name="Grigoriev I.V."/>
            <person name="Hibbett D.S."/>
        </authorList>
    </citation>
    <scope>NUCLEOTIDE SEQUENCE</scope>
    <source>
        <strain evidence="9">FP-58527</strain>
    </source>
</reference>
<dbReference type="AlphaFoldDB" id="S8F1Z2"/>
<sequence>MHALNTVLVALAIFATTAYGAAAPTTSVLPGYPDDGCIISCIAQAASAANCATYADLPCVCTSLVYQTTASTCLAKDCTVPEITLAQTLHADQCAYEFGISGLSVAASTFRAGASSIYVSDSAEASSLSSAYSSYGSYLSSVYSAYGASLSSDYSSLGSSLSTQFVGTAAQTSTGATTTPASTGQSAAGGDSKTSGAGASIGGFITSSAVVLGAALALLI</sequence>
<evidence type="ECO:0000313" key="8">
    <source>
        <dbReference type="EMBL" id="EPS95775.1"/>
    </source>
</evidence>
<dbReference type="GO" id="GO:0005576">
    <property type="term" value="C:extracellular region"/>
    <property type="evidence" value="ECO:0007669"/>
    <property type="project" value="UniProtKB-SubCell"/>
</dbReference>
<evidence type="ECO:0000259" key="7">
    <source>
        <dbReference type="PROSITE" id="PS52012"/>
    </source>
</evidence>
<keyword evidence="9" id="KW-1185">Reference proteome</keyword>
<dbReference type="EMBL" id="KE504200">
    <property type="protein sequence ID" value="EPS95775.1"/>
    <property type="molecule type" value="Genomic_DNA"/>
</dbReference>
<evidence type="ECO:0000256" key="4">
    <source>
        <dbReference type="ARBA" id="ARBA00023157"/>
    </source>
</evidence>
<keyword evidence="4" id="KW-1015">Disulfide bond</keyword>
<dbReference type="Proteomes" id="UP000015241">
    <property type="component" value="Unassembled WGS sequence"/>
</dbReference>
<dbReference type="PROSITE" id="PS52012">
    <property type="entry name" value="CFEM"/>
    <property type="match status" value="1"/>
</dbReference>
<proteinExistence type="predicted"/>
<dbReference type="OrthoDB" id="10575075at2759"/>
<comment type="subcellular location">
    <subcellularLocation>
        <location evidence="1">Secreted</location>
    </subcellularLocation>
</comment>
<keyword evidence="5" id="KW-0812">Transmembrane</keyword>
<dbReference type="Pfam" id="PF05730">
    <property type="entry name" value="CFEM"/>
    <property type="match status" value="1"/>
</dbReference>
<evidence type="ECO:0000256" key="6">
    <source>
        <dbReference type="SAM" id="SignalP"/>
    </source>
</evidence>
<name>S8F1Z2_FOMSC</name>
<feature type="chain" id="PRO_5004551156" description="CFEM domain-containing protein" evidence="6">
    <location>
        <begin position="23"/>
        <end position="220"/>
    </location>
</feature>
<feature type="transmembrane region" description="Helical" evidence="5">
    <location>
        <begin position="201"/>
        <end position="219"/>
    </location>
</feature>
<feature type="domain" description="CFEM" evidence="7">
    <location>
        <begin position="9"/>
        <end position="121"/>
    </location>
</feature>
<evidence type="ECO:0000256" key="2">
    <source>
        <dbReference type="ARBA" id="ARBA00022525"/>
    </source>
</evidence>
<keyword evidence="3 6" id="KW-0732">Signal</keyword>
<keyword evidence="5" id="KW-1133">Transmembrane helix</keyword>
<dbReference type="HOGENOM" id="CLU_079937_0_0_1"/>
<keyword evidence="5" id="KW-0472">Membrane</keyword>
<gene>
    <name evidence="8" type="ORF">FOMPIDRAFT_1062548</name>
</gene>
<evidence type="ECO:0000256" key="3">
    <source>
        <dbReference type="ARBA" id="ARBA00022729"/>
    </source>
</evidence>
<organism evidence="8 9">
    <name type="scientific">Fomitopsis schrenkii</name>
    <name type="common">Brown rot fungus</name>
    <dbReference type="NCBI Taxonomy" id="2126942"/>
    <lineage>
        <taxon>Eukaryota</taxon>
        <taxon>Fungi</taxon>
        <taxon>Dikarya</taxon>
        <taxon>Basidiomycota</taxon>
        <taxon>Agaricomycotina</taxon>
        <taxon>Agaricomycetes</taxon>
        <taxon>Polyporales</taxon>
        <taxon>Fomitopsis</taxon>
    </lineage>
</organism>
<dbReference type="InParanoid" id="S8F1Z2"/>